<evidence type="ECO:0000313" key="2">
    <source>
        <dbReference type="Proteomes" id="UP000030889"/>
    </source>
</evidence>
<organism evidence="1 2">
    <name type="scientific">Alistipes inops</name>
    <dbReference type="NCBI Taxonomy" id="1501391"/>
    <lineage>
        <taxon>Bacteria</taxon>
        <taxon>Pseudomonadati</taxon>
        <taxon>Bacteroidota</taxon>
        <taxon>Bacteroidia</taxon>
        <taxon>Bacteroidales</taxon>
        <taxon>Rikenellaceae</taxon>
        <taxon>Alistipes</taxon>
    </lineage>
</organism>
<evidence type="ECO:0000313" key="1">
    <source>
        <dbReference type="EMBL" id="KHE42335.1"/>
    </source>
</evidence>
<keyword evidence="2" id="KW-1185">Reference proteome</keyword>
<sequence length="305" mass="35444">MENKPYPKTGQNQNLLAIFDEIPADRQTLIPEEDTDFCRQLQTQFDNVHDALGKKYDELRFEALLLQDYSVDFFPDSKATYKLPQDKTKRTPFDQFLFLPFESIDKIVYLHDAACRRLCTMITDYFNRKYNLTIPSFNLGSDTLRIDFRPYYENCLRHVLDYLDGKSFQAKAEQEIIERLLQDLKYYPPALKGATVVFPVTYLFDDFWMKSSTPRCSIAYGKEKIVSDICTAVIMHRSGLLTGSSNDIVGLRSHEVDTSIWYQIQNSKGCEIKFYKNGRIDIRFPSAREALDCFVALKLGTIRKS</sequence>
<dbReference type="EMBL" id="JRGF01000005">
    <property type="protein sequence ID" value="KHE42335.1"/>
    <property type="molecule type" value="Genomic_DNA"/>
</dbReference>
<gene>
    <name evidence="1" type="ORF">LG35_05505</name>
</gene>
<accession>A0ABR4YJA8</accession>
<protein>
    <submittedName>
        <fullName evidence="1">Uncharacterized protein</fullName>
    </submittedName>
</protein>
<dbReference type="RefSeq" id="WP_035472948.1">
    <property type="nucleotide sequence ID" value="NZ_JRGF01000005.1"/>
</dbReference>
<dbReference type="Proteomes" id="UP000030889">
    <property type="component" value="Unassembled WGS sequence"/>
</dbReference>
<name>A0ABR4YJA8_9BACT</name>
<comment type="caution">
    <text evidence="1">The sequence shown here is derived from an EMBL/GenBank/DDBJ whole genome shotgun (WGS) entry which is preliminary data.</text>
</comment>
<reference evidence="1 2" key="1">
    <citation type="submission" date="2014-09" db="EMBL/GenBank/DDBJ databases">
        <title>Alistipes sp. 627, sp. nov., a novel member of the family Rikenellaceae isolated from human faeces.</title>
        <authorList>
            <person name="Shkoporov A.N."/>
            <person name="Chaplin A.V."/>
            <person name="Motuzova O.V."/>
            <person name="Kafarskaia L.I."/>
            <person name="Khokhlova E.V."/>
            <person name="Efimov B.A."/>
        </authorList>
    </citation>
    <scope>NUCLEOTIDE SEQUENCE [LARGE SCALE GENOMIC DNA]</scope>
    <source>
        <strain evidence="1 2">627</strain>
    </source>
</reference>
<proteinExistence type="predicted"/>